<dbReference type="InterPro" id="IPR000073">
    <property type="entry name" value="AB_hydrolase_1"/>
</dbReference>
<keyword evidence="3" id="KW-0378">Hydrolase</keyword>
<dbReference type="InterPro" id="IPR050266">
    <property type="entry name" value="AB_hydrolase_sf"/>
</dbReference>
<feature type="active site" description="Charge relay system" evidence="1">
    <location>
        <position position="244"/>
    </location>
</feature>
<evidence type="ECO:0000259" key="2">
    <source>
        <dbReference type="Pfam" id="PF12697"/>
    </source>
</evidence>
<dbReference type="PANTHER" id="PTHR43798:SF33">
    <property type="entry name" value="HYDROLASE, PUTATIVE (AFU_ORTHOLOGUE AFUA_2G14860)-RELATED"/>
    <property type="match status" value="1"/>
</dbReference>
<feature type="active site" description="Nucleophile" evidence="1">
    <location>
        <position position="112"/>
    </location>
</feature>
<feature type="domain" description="AB hydrolase-1" evidence="2">
    <location>
        <begin position="38"/>
        <end position="248"/>
    </location>
</feature>
<dbReference type="GO" id="GO:0016020">
    <property type="term" value="C:membrane"/>
    <property type="evidence" value="ECO:0007669"/>
    <property type="project" value="TreeGrafter"/>
</dbReference>
<keyword evidence="4" id="KW-1185">Reference proteome</keyword>
<reference evidence="3 4" key="1">
    <citation type="submission" date="2018-09" db="EMBL/GenBank/DDBJ databases">
        <authorList>
            <person name="Grouzdev D.S."/>
            <person name="Krutkina M.S."/>
        </authorList>
    </citation>
    <scope>NUCLEOTIDE SEQUENCE [LARGE SCALE GENOMIC DNA]</scope>
    <source>
        <strain evidence="3 4">RmlP001</strain>
    </source>
</reference>
<dbReference type="InterPro" id="IPR012354">
    <property type="entry name" value="Esterase_lipase"/>
</dbReference>
<proteinExistence type="predicted"/>
<feature type="active site" description="Charge relay system" evidence="1">
    <location>
        <position position="214"/>
    </location>
</feature>
<comment type="caution">
    <text evidence="3">The sequence shown here is derived from an EMBL/GenBank/DDBJ whole genome shotgun (WGS) entry which is preliminary data.</text>
</comment>
<dbReference type="Gene3D" id="3.40.50.1820">
    <property type="entry name" value="alpha/beta hydrolase"/>
    <property type="match status" value="1"/>
</dbReference>
<dbReference type="GO" id="GO:0052689">
    <property type="term" value="F:carboxylic ester hydrolase activity"/>
    <property type="evidence" value="ECO:0007669"/>
    <property type="project" value="InterPro"/>
</dbReference>
<accession>A0A4Q2R556</accession>
<protein>
    <submittedName>
        <fullName evidence="3">Alpha/beta fold hydrolase</fullName>
    </submittedName>
</protein>
<dbReference type="RefSeq" id="WP_129221927.1">
    <property type="nucleotide sequence ID" value="NZ_QYBC01000031.1"/>
</dbReference>
<organism evidence="3 4">
    <name type="scientific">Lichenibacterium ramalinae</name>
    <dbReference type="NCBI Taxonomy" id="2316527"/>
    <lineage>
        <taxon>Bacteria</taxon>
        <taxon>Pseudomonadati</taxon>
        <taxon>Pseudomonadota</taxon>
        <taxon>Alphaproteobacteria</taxon>
        <taxon>Hyphomicrobiales</taxon>
        <taxon>Lichenihabitantaceae</taxon>
        <taxon>Lichenibacterium</taxon>
    </lineage>
</organism>
<dbReference type="OrthoDB" id="7375358at2"/>
<dbReference type="SUPFAM" id="SSF53474">
    <property type="entry name" value="alpha/beta-Hydrolases"/>
    <property type="match status" value="1"/>
</dbReference>
<dbReference type="EMBL" id="QYBC01000031">
    <property type="protein sequence ID" value="RYB01686.1"/>
    <property type="molecule type" value="Genomic_DNA"/>
</dbReference>
<dbReference type="AlphaFoldDB" id="A0A4Q2R556"/>
<evidence type="ECO:0000313" key="4">
    <source>
        <dbReference type="Proteomes" id="UP000289411"/>
    </source>
</evidence>
<dbReference type="Proteomes" id="UP000289411">
    <property type="component" value="Unassembled WGS sequence"/>
</dbReference>
<dbReference type="InterPro" id="IPR029058">
    <property type="entry name" value="AB_hydrolase_fold"/>
</dbReference>
<dbReference type="PIRSF" id="PIRSF017388">
    <property type="entry name" value="Esterase_lipase"/>
    <property type="match status" value="1"/>
</dbReference>
<evidence type="ECO:0000313" key="3">
    <source>
        <dbReference type="EMBL" id="RYB01686.1"/>
    </source>
</evidence>
<evidence type="ECO:0000256" key="1">
    <source>
        <dbReference type="PIRSR" id="PIRSR017388-1"/>
    </source>
</evidence>
<reference evidence="3 4" key="2">
    <citation type="submission" date="2019-02" db="EMBL/GenBank/DDBJ databases">
        <title>'Lichenibacterium ramalinii' gen. nov. sp. nov., 'Lichenibacterium minor' gen. nov. sp. nov.</title>
        <authorList>
            <person name="Pankratov T."/>
        </authorList>
    </citation>
    <scope>NUCLEOTIDE SEQUENCE [LARGE SCALE GENOMIC DNA]</scope>
    <source>
        <strain evidence="3 4">RmlP001</strain>
    </source>
</reference>
<name>A0A4Q2R556_9HYPH</name>
<sequence length="267" mass="28376">MSETPTDAAIRDGLETRSKTVTLEGTGPVFVEAGPRAVLMLHGWGASPESLRFIAAGVAGSGYSVFVPTLPGHGTSAQDMTATGPLDWVTASRHALRWLFDRFGPVFVVGVSMGGTLALQMAALDPALVAGVAVVNAPLVLMQAQFAIDLMSGPAEELLPAWHGPTFVGPSVEEITYPERSRKSGVDLLAMAALAREVLPRVAAPLLILQSVQDPVVPKDNAEMIRAQAGSRSKRIVWLLNSLHASQLDLDRDEIVRLVVEFISPLV</sequence>
<dbReference type="PANTHER" id="PTHR43798">
    <property type="entry name" value="MONOACYLGLYCEROL LIPASE"/>
    <property type="match status" value="1"/>
</dbReference>
<dbReference type="Pfam" id="PF12697">
    <property type="entry name" value="Abhydrolase_6"/>
    <property type="match status" value="1"/>
</dbReference>
<gene>
    <name evidence="3" type="ORF">D3272_24830</name>
</gene>